<reference evidence="15 16" key="2">
    <citation type="submission" date="2015-07" db="EMBL/GenBank/DDBJ databases">
        <title>Physiological, transcriptional responses and genome re-sequencing of acid resistant extremely thermoacidophilic Metallosphaera sedula SARC-M1.</title>
        <authorList>
            <person name="Ai C."/>
            <person name="McCarthy S."/>
            <person name="Eckrich V."/>
            <person name="Rudrappa D."/>
            <person name="Qiu G."/>
            <person name="Blum P."/>
        </authorList>
    </citation>
    <scope>NUCLEOTIDE SEQUENCE [LARGE SCALE GENOMIC DNA]</scope>
    <source>
        <strain evidence="15 16">SARC-M1</strain>
    </source>
</reference>
<evidence type="ECO:0000256" key="1">
    <source>
        <dbReference type="ARBA" id="ARBA00010540"/>
    </source>
</evidence>
<dbReference type="RefSeq" id="WP_048060187.1">
    <property type="nucleotide sequence ID" value="NZ_AP019770.1"/>
</dbReference>
<dbReference type="InterPro" id="IPR036393">
    <property type="entry name" value="AceGlu_kinase-like_sf"/>
</dbReference>
<dbReference type="EC" id="2.7.4.26" evidence="2"/>
<keyword evidence="4" id="KW-0808">Transferase</keyword>
<dbReference type="GO" id="GO:0005524">
    <property type="term" value="F:ATP binding"/>
    <property type="evidence" value="ECO:0007669"/>
    <property type="project" value="UniProtKB-KW"/>
</dbReference>
<dbReference type="PANTHER" id="PTHR43654:SF1">
    <property type="entry name" value="ISOPENTENYL PHOSPHATE KINASE"/>
    <property type="match status" value="1"/>
</dbReference>
<protein>
    <recommendedName>
        <fullName evidence="3">Isopentenyl phosphate kinase</fullName>
        <ecNumber evidence="2">2.7.4.26</ecNumber>
    </recommendedName>
</protein>
<dbReference type="GO" id="GO:0016301">
    <property type="term" value="F:kinase activity"/>
    <property type="evidence" value="ECO:0007669"/>
    <property type="project" value="UniProtKB-KW"/>
</dbReference>
<evidence type="ECO:0000256" key="6">
    <source>
        <dbReference type="ARBA" id="ARBA00022777"/>
    </source>
</evidence>
<evidence type="ECO:0000313" key="20">
    <source>
        <dbReference type="Proteomes" id="UP000068832"/>
    </source>
</evidence>
<comment type="similarity">
    <text evidence="1">Belongs to the isopentenyl phosphate kinase family.</text>
</comment>
<dbReference type="GeneID" id="91756677"/>
<keyword evidence="8" id="KW-0414">Isoprene biosynthesis</keyword>
<sequence length="230" mass="24887">MGLGSGMGKPNRVIKLGGSAITCKAVPYCADLPVIRQIAGEIKDFVDGLVIVHGGGSFGHFEAGRNVPVRVSLTSASMEELNTILIREMAVRGIKGFPLPGRFFDLERLERILDHGMVPVVFGDIKEDGTIISGDDLTISIAREYSLTALFATDVDGILVNGQVIPELNEPHSLTNLPSLSYDLTGGMREKVRKILQNNINAMIFNGKKRGNVFNALKGERIGTLIKVSR</sequence>
<dbReference type="EMBL" id="CP012176">
    <property type="protein sequence ID" value="AKV84033.1"/>
    <property type="molecule type" value="Genomic_DNA"/>
</dbReference>
<evidence type="ECO:0000313" key="15">
    <source>
        <dbReference type="EMBL" id="AKV84033.1"/>
    </source>
</evidence>
<dbReference type="PANTHER" id="PTHR43654">
    <property type="entry name" value="GLUTAMATE 5-KINASE"/>
    <property type="match status" value="1"/>
</dbReference>
<gene>
    <name evidence="11" type="ORF">MsedA_2189</name>
    <name evidence="12" type="ORF">MsedB_2191</name>
    <name evidence="13" type="ORF">MsedC_2189</name>
    <name evidence="14" type="ORF">MsedD_2190</name>
    <name evidence="15" type="ORF">MsedE_2191</name>
</gene>
<proteinExistence type="inferred from homology"/>
<dbReference type="Gene3D" id="3.40.1160.10">
    <property type="entry name" value="Acetylglutamate kinase-like"/>
    <property type="match status" value="1"/>
</dbReference>
<evidence type="ECO:0000256" key="5">
    <source>
        <dbReference type="ARBA" id="ARBA00022741"/>
    </source>
</evidence>
<dbReference type="EMBL" id="CP012173">
    <property type="protein sequence ID" value="AKV77305.1"/>
    <property type="molecule type" value="Genomic_DNA"/>
</dbReference>
<evidence type="ECO:0000313" key="12">
    <source>
        <dbReference type="EMBL" id="AKV77305.1"/>
    </source>
</evidence>
<evidence type="ECO:0000256" key="9">
    <source>
        <dbReference type="ARBA" id="ARBA00049063"/>
    </source>
</evidence>
<evidence type="ECO:0000313" key="14">
    <source>
        <dbReference type="EMBL" id="AKV81800.1"/>
    </source>
</evidence>
<evidence type="ECO:0000259" key="10">
    <source>
        <dbReference type="Pfam" id="PF00696"/>
    </source>
</evidence>
<evidence type="ECO:0000256" key="7">
    <source>
        <dbReference type="ARBA" id="ARBA00022840"/>
    </source>
</evidence>
<evidence type="ECO:0000313" key="18">
    <source>
        <dbReference type="Proteomes" id="UP000062398"/>
    </source>
</evidence>
<dbReference type="Proteomes" id="UP000061362">
    <property type="component" value="Chromosome"/>
</dbReference>
<evidence type="ECO:0000256" key="4">
    <source>
        <dbReference type="ARBA" id="ARBA00022679"/>
    </source>
</evidence>
<evidence type="ECO:0000256" key="8">
    <source>
        <dbReference type="ARBA" id="ARBA00023229"/>
    </source>
</evidence>
<dbReference type="GO" id="GO:0005829">
    <property type="term" value="C:cytosol"/>
    <property type="evidence" value="ECO:0007669"/>
    <property type="project" value="TreeGrafter"/>
</dbReference>
<evidence type="ECO:0000256" key="2">
    <source>
        <dbReference type="ARBA" id="ARBA00012908"/>
    </source>
</evidence>
<dbReference type="PATRIC" id="fig|43687.5.peg.2294"/>
<organism evidence="13 18">
    <name type="scientific">Metallosphaera sedula</name>
    <dbReference type="NCBI Taxonomy" id="43687"/>
    <lineage>
        <taxon>Archaea</taxon>
        <taxon>Thermoproteota</taxon>
        <taxon>Thermoprotei</taxon>
        <taxon>Sulfolobales</taxon>
        <taxon>Sulfolobaceae</taxon>
        <taxon>Metallosphaera</taxon>
    </lineage>
</organism>
<evidence type="ECO:0000313" key="13">
    <source>
        <dbReference type="EMBL" id="AKV79555.1"/>
    </source>
</evidence>
<keyword evidence="5" id="KW-0547">Nucleotide-binding</keyword>
<dbReference type="Proteomes" id="UP000062398">
    <property type="component" value="Chromosome"/>
</dbReference>
<dbReference type="InterPro" id="IPR024192">
    <property type="entry name" value="Fosfomycin_R_FomA-type"/>
</dbReference>
<evidence type="ECO:0000313" key="19">
    <source>
        <dbReference type="Proteomes" id="UP000062475"/>
    </source>
</evidence>
<reference evidence="17 18" key="1">
    <citation type="journal article" date="2015" name="Genome Announc.">
        <title>Complete Genome Sequences of Evolved Arsenate-Resistant Metallosphaera sedula Strains.</title>
        <authorList>
            <person name="Ai C."/>
            <person name="McCarthy S."/>
            <person name="Schackwitz W."/>
            <person name="Martin J."/>
            <person name="Lipzen A."/>
            <person name="Blum P."/>
        </authorList>
    </citation>
    <scope>NUCLEOTIDE SEQUENCE [LARGE SCALE GENOMIC DNA]</scope>
    <source>
        <strain evidence="13 18">ARS120-1</strain>
        <strain evidence="14 17">ARS120-2</strain>
        <strain evidence="11 20">ARS50-1</strain>
        <strain evidence="12 19">ARS50-2</strain>
    </source>
</reference>
<dbReference type="AlphaFoldDB" id="A0A0K1SY34"/>
<evidence type="ECO:0000256" key="3">
    <source>
        <dbReference type="ARBA" id="ARBA00017267"/>
    </source>
</evidence>
<keyword evidence="7" id="KW-0067">ATP-binding</keyword>
<dbReference type="Proteomes" id="UP000062475">
    <property type="component" value="Chromosome"/>
</dbReference>
<dbReference type="NCBIfam" id="NF040647">
    <property type="entry name" value="IPPK_Arch"/>
    <property type="match status" value="1"/>
</dbReference>
<accession>A0A0K1SY34</accession>
<comment type="catalytic activity">
    <reaction evidence="9">
        <text>isopentenyl phosphate + ATP = isopentenyl diphosphate + ADP</text>
        <dbReference type="Rhea" id="RHEA:33963"/>
        <dbReference type="ChEBI" id="CHEBI:30616"/>
        <dbReference type="ChEBI" id="CHEBI:65078"/>
        <dbReference type="ChEBI" id="CHEBI:128769"/>
        <dbReference type="ChEBI" id="CHEBI:456216"/>
        <dbReference type="EC" id="2.7.4.26"/>
    </reaction>
</comment>
<dbReference type="EMBL" id="CP012175">
    <property type="protein sequence ID" value="AKV81800.1"/>
    <property type="molecule type" value="Genomic_DNA"/>
</dbReference>
<dbReference type="Proteomes" id="UP000068832">
    <property type="component" value="Chromosome"/>
</dbReference>
<dbReference type="EMBL" id="CP012174">
    <property type="protein sequence ID" value="AKV79555.1"/>
    <property type="molecule type" value="Genomic_DNA"/>
</dbReference>
<dbReference type="Pfam" id="PF00696">
    <property type="entry name" value="AA_kinase"/>
    <property type="match status" value="1"/>
</dbReference>
<dbReference type="EMBL" id="CP012172">
    <property type="protein sequence ID" value="AKV75066.1"/>
    <property type="molecule type" value="Genomic_DNA"/>
</dbReference>
<dbReference type="InterPro" id="IPR001048">
    <property type="entry name" value="Asp/Glu/Uridylate_kinase"/>
</dbReference>
<dbReference type="SUPFAM" id="SSF53633">
    <property type="entry name" value="Carbamate kinase-like"/>
    <property type="match status" value="1"/>
</dbReference>
<name>A0A0K1SY34_9CREN</name>
<evidence type="ECO:0000313" key="17">
    <source>
        <dbReference type="Proteomes" id="UP000061362"/>
    </source>
</evidence>
<dbReference type="GO" id="GO:0102043">
    <property type="term" value="F:isopentenyl phosphate kinase activity"/>
    <property type="evidence" value="ECO:0007669"/>
    <property type="project" value="UniProtKB-EC"/>
</dbReference>
<dbReference type="GO" id="GO:0016114">
    <property type="term" value="P:terpenoid biosynthetic process"/>
    <property type="evidence" value="ECO:0007669"/>
    <property type="project" value="TreeGrafter"/>
</dbReference>
<evidence type="ECO:0000313" key="16">
    <source>
        <dbReference type="Proteomes" id="UP000056255"/>
    </source>
</evidence>
<keyword evidence="6 13" id="KW-0418">Kinase</keyword>
<dbReference type="Proteomes" id="UP000056255">
    <property type="component" value="Chromosome"/>
</dbReference>
<evidence type="ECO:0000313" key="11">
    <source>
        <dbReference type="EMBL" id="AKV75066.1"/>
    </source>
</evidence>
<feature type="domain" description="Aspartate/glutamate/uridylate kinase" evidence="10">
    <location>
        <begin position="13"/>
        <end position="206"/>
    </location>
</feature>